<dbReference type="SMART" id="SM00382">
    <property type="entry name" value="AAA"/>
    <property type="match status" value="2"/>
</dbReference>
<dbReference type="GO" id="GO:0005524">
    <property type="term" value="F:ATP binding"/>
    <property type="evidence" value="ECO:0007669"/>
    <property type="project" value="UniProtKB-KW"/>
</dbReference>
<dbReference type="Pfam" id="PF00005">
    <property type="entry name" value="ABC_tran"/>
    <property type="match status" value="2"/>
</dbReference>
<dbReference type="PROSITE" id="PS00211">
    <property type="entry name" value="ABC_TRANSPORTER_1"/>
    <property type="match status" value="2"/>
</dbReference>
<keyword evidence="8" id="KW-0472">Membrane</keyword>
<gene>
    <name evidence="10" type="primary">gguA</name>
    <name evidence="10" type="ORF">NWF35_08710</name>
</gene>
<keyword evidence="6 10" id="KW-0067">ATP-binding</keyword>
<evidence type="ECO:0000256" key="8">
    <source>
        <dbReference type="ARBA" id="ARBA00023136"/>
    </source>
</evidence>
<dbReference type="PANTHER" id="PTHR43790:SF3">
    <property type="entry name" value="D-ALLOSE IMPORT ATP-BINDING PROTEIN ALSA-RELATED"/>
    <property type="match status" value="1"/>
</dbReference>
<dbReference type="RefSeq" id="WP_301238665.1">
    <property type="nucleotide sequence ID" value="NZ_JANRHH010000035.1"/>
</dbReference>
<evidence type="ECO:0000256" key="4">
    <source>
        <dbReference type="ARBA" id="ARBA00022737"/>
    </source>
</evidence>
<evidence type="ECO:0000256" key="3">
    <source>
        <dbReference type="ARBA" id="ARBA00022597"/>
    </source>
</evidence>
<dbReference type="Gene3D" id="3.40.50.300">
    <property type="entry name" value="P-loop containing nucleotide triphosphate hydrolases"/>
    <property type="match status" value="2"/>
</dbReference>
<accession>A0ABT8IMI3</accession>
<sequence length="494" mass="55360">MQIEMKNISKSFNGVPVLKNVQLSILPGEVHALMGENGAGKSTLVKILTGVYEKDAGTIFINGKETVFRNPKQAEEAGIAFIHQELNIWPNLTVAENLFLGREHQYGKTGILKNKEMNRLAEERLAHLGMEIKATTLAGNLSVGQQQMIEIAKALMTNAEVIIMDEPTSALTDREIDTLFKVIQKLKKQGVSFIYISHRMEEIFHLCDRITILRDGQYIATKPIKETSMDEVVRFMVGRTLGERFPQLTHQAKDVFLEVKQLTKRGVFENISFHVRQGEILGVAGLMGAGRTEIMKAIFGFSPADKGEIFIQGKRVRIKNPHDAIRHEIGFVTEDRKSEGLILHFSIRENIALPNLKRFSSYGWISEQEEKTFVEELVQKLSVKTTGISQPVKSLSGGNQQKVVLAKWLGIEPKLLILDEPTRGVDIGAKKEIYFLIQQLAERGVAIIMVSSELPELLSMCNRIMVIHEGRISGFLDREEATQETIMNLATGGK</sequence>
<dbReference type="PROSITE" id="PS50893">
    <property type="entry name" value="ABC_TRANSPORTER_2"/>
    <property type="match status" value="2"/>
</dbReference>
<keyword evidence="3" id="KW-0762">Sugar transport</keyword>
<dbReference type="CDD" id="cd03216">
    <property type="entry name" value="ABC_Carb_Monos_I"/>
    <property type="match status" value="1"/>
</dbReference>
<dbReference type="InterPro" id="IPR017871">
    <property type="entry name" value="ABC_transporter-like_CS"/>
</dbReference>
<dbReference type="EMBL" id="JANRHH010000035">
    <property type="protein sequence ID" value="MDN4593981.1"/>
    <property type="molecule type" value="Genomic_DNA"/>
</dbReference>
<evidence type="ECO:0000256" key="6">
    <source>
        <dbReference type="ARBA" id="ARBA00022840"/>
    </source>
</evidence>
<dbReference type="Proteomes" id="UP001174196">
    <property type="component" value="Unassembled WGS sequence"/>
</dbReference>
<dbReference type="InterPro" id="IPR050107">
    <property type="entry name" value="ABC_carbohydrate_import_ATPase"/>
</dbReference>
<dbReference type="CDD" id="cd03215">
    <property type="entry name" value="ABC_Carb_Monos_II"/>
    <property type="match status" value="1"/>
</dbReference>
<dbReference type="InterPro" id="IPR003439">
    <property type="entry name" value="ABC_transporter-like_ATP-bd"/>
</dbReference>
<evidence type="ECO:0000259" key="9">
    <source>
        <dbReference type="PROSITE" id="PS50893"/>
    </source>
</evidence>
<evidence type="ECO:0000256" key="5">
    <source>
        <dbReference type="ARBA" id="ARBA00022741"/>
    </source>
</evidence>
<keyword evidence="4" id="KW-0677">Repeat</keyword>
<evidence type="ECO:0000256" key="2">
    <source>
        <dbReference type="ARBA" id="ARBA00022475"/>
    </source>
</evidence>
<evidence type="ECO:0000313" key="11">
    <source>
        <dbReference type="Proteomes" id="UP001174196"/>
    </source>
</evidence>
<protein>
    <submittedName>
        <fullName evidence="10">Sugar ABC transporter ATP-binding protein</fullName>
    </submittedName>
</protein>
<dbReference type="InterPro" id="IPR027417">
    <property type="entry name" value="P-loop_NTPase"/>
</dbReference>
<evidence type="ECO:0000256" key="7">
    <source>
        <dbReference type="ARBA" id="ARBA00022967"/>
    </source>
</evidence>
<comment type="caution">
    <text evidence="10">The sequence shown here is derived from an EMBL/GenBank/DDBJ whole genome shotgun (WGS) entry which is preliminary data.</text>
</comment>
<name>A0ABT8IMI3_9BACL</name>
<keyword evidence="1" id="KW-0813">Transport</keyword>
<dbReference type="PANTHER" id="PTHR43790">
    <property type="entry name" value="CARBOHYDRATE TRANSPORT ATP-BINDING PROTEIN MG119-RELATED"/>
    <property type="match status" value="1"/>
</dbReference>
<dbReference type="SUPFAM" id="SSF52540">
    <property type="entry name" value="P-loop containing nucleoside triphosphate hydrolases"/>
    <property type="match status" value="2"/>
</dbReference>
<keyword evidence="11" id="KW-1185">Reference proteome</keyword>
<feature type="domain" description="ABC transporter" evidence="9">
    <location>
        <begin position="250"/>
        <end position="494"/>
    </location>
</feature>
<evidence type="ECO:0000256" key="1">
    <source>
        <dbReference type="ARBA" id="ARBA00022448"/>
    </source>
</evidence>
<feature type="domain" description="ABC transporter" evidence="9">
    <location>
        <begin position="3"/>
        <end position="240"/>
    </location>
</feature>
<keyword evidence="2" id="KW-1003">Cell membrane</keyword>
<evidence type="ECO:0000313" key="10">
    <source>
        <dbReference type="EMBL" id="MDN4593981.1"/>
    </source>
</evidence>
<keyword evidence="5" id="KW-0547">Nucleotide-binding</keyword>
<dbReference type="InterPro" id="IPR003593">
    <property type="entry name" value="AAA+_ATPase"/>
</dbReference>
<keyword evidence="7" id="KW-1278">Translocase</keyword>
<proteinExistence type="predicted"/>
<organism evidence="10 11">
    <name type="scientific">Polycladomyces subterraneus</name>
    <dbReference type="NCBI Taxonomy" id="1016997"/>
    <lineage>
        <taxon>Bacteria</taxon>
        <taxon>Bacillati</taxon>
        <taxon>Bacillota</taxon>
        <taxon>Bacilli</taxon>
        <taxon>Bacillales</taxon>
        <taxon>Thermoactinomycetaceae</taxon>
        <taxon>Polycladomyces</taxon>
    </lineage>
</organism>
<reference evidence="10" key="1">
    <citation type="submission" date="2022-08" db="EMBL/GenBank/DDBJ databases">
        <title>Polycladomyces zharkentsis sp. nov., a novel thermophilic CMC and starch-degrading bacterium isolated from a geothermal spring in Kazakhstan.</title>
        <authorList>
            <person name="Mashzhan A."/>
            <person name="Kistaubaeva A."/>
            <person name="Javier-Lopez R."/>
            <person name="Birkeland N.-K."/>
        </authorList>
    </citation>
    <scope>NUCLEOTIDE SEQUENCE</scope>
    <source>
        <strain evidence="10">KSR 13</strain>
    </source>
</reference>